<dbReference type="Pfam" id="PF05670">
    <property type="entry name" value="NFACT-R_1"/>
    <property type="match status" value="1"/>
</dbReference>
<accession>A0AAD9II28</accession>
<feature type="region of interest" description="Disordered" evidence="5">
    <location>
        <begin position="464"/>
        <end position="491"/>
    </location>
</feature>
<dbReference type="GO" id="GO:1990116">
    <property type="term" value="P:ribosome-associated ubiquitin-dependent protein catabolic process"/>
    <property type="evidence" value="ECO:0007669"/>
    <property type="project" value="TreeGrafter"/>
</dbReference>
<evidence type="ECO:0000259" key="6">
    <source>
        <dbReference type="Pfam" id="PF05670"/>
    </source>
</evidence>
<comment type="similarity">
    <text evidence="2">Belongs to the NEMF family.</text>
</comment>
<dbReference type="Pfam" id="PF11923">
    <property type="entry name" value="NFACT-C"/>
    <property type="match status" value="1"/>
</dbReference>
<dbReference type="GO" id="GO:0005737">
    <property type="term" value="C:cytoplasm"/>
    <property type="evidence" value="ECO:0007669"/>
    <property type="project" value="UniProtKB-SubCell"/>
</dbReference>
<feature type="region of interest" description="Disordered" evidence="5">
    <location>
        <begin position="191"/>
        <end position="222"/>
    </location>
</feature>
<keyword evidence="4" id="KW-0175">Coiled coil</keyword>
<proteinExistence type="inferred from homology"/>
<feature type="region of interest" description="Disordered" evidence="5">
    <location>
        <begin position="810"/>
        <end position="974"/>
    </location>
</feature>
<dbReference type="AlphaFoldDB" id="A0AAD9II28"/>
<organism evidence="8 9">
    <name type="scientific">Prototheca wickerhamii</name>
    <dbReference type="NCBI Taxonomy" id="3111"/>
    <lineage>
        <taxon>Eukaryota</taxon>
        <taxon>Viridiplantae</taxon>
        <taxon>Chlorophyta</taxon>
        <taxon>core chlorophytes</taxon>
        <taxon>Trebouxiophyceae</taxon>
        <taxon>Chlorellales</taxon>
        <taxon>Chlorellaceae</taxon>
        <taxon>Prototheca</taxon>
    </lineage>
</organism>
<dbReference type="InterPro" id="IPR051608">
    <property type="entry name" value="RQC_Subunit_NEMF"/>
</dbReference>
<sequence>MVKQRLSSADVAAEVACLRDKIIGMRIANIYDINAKAPPSQTYVLKLARSGEEGEKVYLLIESGARFHTIDGMPTKGDTPSNFTLKLRKHLRTRRVEAVRQLGVDRVAQITVGHGQGANHLILEFFAQGNIVLTDAKYQILTLLRSHRDDAAGLAILAAHPYPVSAIRARRGGCLPREALLAELQRAAESDGGAVEAQQADGDAPATKTQPAVESAPKAAPGSAAPTLLDALARALPYGPAVAEHVARRAGLDPKAPAAACAASADRLMEAVGEWEAWLASTDARPPSGHILCKSEAAKGLASADRPADLPAQLYDAFEPLVLEQQRARYSAIIDFPTFDDALREFFGRLGGQRAEQAKAARERAASSKVANAKRDAAARLAALEAEAAGSERSAQLILANEELVEAAIASVNEMLEGGMSWAALEHLIREEAAAGNAVAAAVDAMQLDQGRIVLLLPERSAVVGDEDDDDDDNEDDYAVPTQQAAKRASTRRQKVWRVTVRLDRTVHANAGTYYDARKKHQAKKERTAAANDKAVRAAAQKAEQQLKKVRAAQAPAVVRKPYWFERFHWFISSENYLVVSGRDAQQNELLVKRYLAKGDVYCHADLHGASSCIVKNSDPDKPISPAGAACVCRSAAWNSKIVGSSWWVYPEQVSKTAPTGEYLTTGSFMIRGKKNYLPPQPLVVGFGLLFCVDDSCIARHLGERAPRVSEADLVGHDSVREEADAQEEDDDNDSESSGSQGSKNEEEEEESSGDSGNVSSPPPAKSEDALEAFLESGLEGLSSRREPSGAALSITAQFQRYNLEAAAPRDAWAAPTGQGAAPEARGPRRPQPGTRGPAPAPAPAQKEGKAKSNGRAGKKKKGLEKKFAESDDEDRELARLALQSAGPTVSRRERKERHKAKLKAKRDAKNTAVVRPVTEEDIERVTEAQFGEEDESAGESASEELGGAEAAGEELGADEAAGEEVDAEEAEEVRRLLEEENLQLLAEEDRARLTQLDALTATPHPEDVVLFALPVCAPYQVLQSYKYKVKMVPGTQKKGKAVRQAMELFSKLPEATAREKELARAVPEAEAVLALVGTVKIQAPGAAKLKQGGKQKKK</sequence>
<feature type="compositionally biased region" description="Basic residues" evidence="5">
    <location>
        <begin position="893"/>
        <end position="907"/>
    </location>
</feature>
<dbReference type="GO" id="GO:0000049">
    <property type="term" value="F:tRNA binding"/>
    <property type="evidence" value="ECO:0007669"/>
    <property type="project" value="TreeGrafter"/>
</dbReference>
<reference evidence="8" key="1">
    <citation type="submission" date="2021-01" db="EMBL/GenBank/DDBJ databases">
        <authorList>
            <person name="Eckstrom K.M.E."/>
        </authorList>
    </citation>
    <scope>NUCLEOTIDE SEQUENCE</scope>
    <source>
        <strain evidence="8">UVCC 0001</strain>
    </source>
</reference>
<dbReference type="GO" id="GO:0072344">
    <property type="term" value="P:rescue of stalled ribosome"/>
    <property type="evidence" value="ECO:0007669"/>
    <property type="project" value="TreeGrafter"/>
</dbReference>
<evidence type="ECO:0000256" key="4">
    <source>
        <dbReference type="ARBA" id="ARBA00023054"/>
    </source>
</evidence>
<feature type="region of interest" description="Disordered" evidence="5">
    <location>
        <begin position="713"/>
        <end position="768"/>
    </location>
</feature>
<keyword evidence="3" id="KW-0963">Cytoplasm</keyword>
<evidence type="ECO:0000256" key="3">
    <source>
        <dbReference type="ARBA" id="ARBA00022490"/>
    </source>
</evidence>
<evidence type="ECO:0000313" key="9">
    <source>
        <dbReference type="Proteomes" id="UP001255856"/>
    </source>
</evidence>
<dbReference type="InterPro" id="IPR021846">
    <property type="entry name" value="NFACT-C"/>
</dbReference>
<keyword evidence="9" id="KW-1185">Reference proteome</keyword>
<feature type="compositionally biased region" description="Basic and acidic residues" evidence="5">
    <location>
        <begin position="713"/>
        <end position="724"/>
    </location>
</feature>
<dbReference type="PANTHER" id="PTHR15239:SF6">
    <property type="entry name" value="RIBOSOME QUALITY CONTROL COMPLEX SUBUNIT NEMF"/>
    <property type="match status" value="1"/>
</dbReference>
<evidence type="ECO:0000256" key="2">
    <source>
        <dbReference type="ARBA" id="ARBA00008318"/>
    </source>
</evidence>
<feature type="compositionally biased region" description="Acidic residues" evidence="5">
    <location>
        <begin position="952"/>
        <end position="972"/>
    </location>
</feature>
<dbReference type="GO" id="GO:1990112">
    <property type="term" value="C:RQC complex"/>
    <property type="evidence" value="ECO:0007669"/>
    <property type="project" value="TreeGrafter"/>
</dbReference>
<feature type="domain" description="NFACT RNA-binding" evidence="6">
    <location>
        <begin position="568"/>
        <end position="673"/>
    </location>
</feature>
<evidence type="ECO:0000256" key="5">
    <source>
        <dbReference type="SAM" id="MobiDB-lite"/>
    </source>
</evidence>
<feature type="compositionally biased region" description="Acidic residues" evidence="5">
    <location>
        <begin position="465"/>
        <end position="478"/>
    </location>
</feature>
<evidence type="ECO:0008006" key="10">
    <source>
        <dbReference type="Google" id="ProtNLM"/>
    </source>
</evidence>
<evidence type="ECO:0000259" key="7">
    <source>
        <dbReference type="Pfam" id="PF11923"/>
    </source>
</evidence>
<gene>
    <name evidence="8" type="ORF">QBZ16_004359</name>
</gene>
<comment type="subcellular location">
    <subcellularLocation>
        <location evidence="1">Cytoplasm</location>
    </subcellularLocation>
</comment>
<dbReference type="Proteomes" id="UP001255856">
    <property type="component" value="Unassembled WGS sequence"/>
</dbReference>
<evidence type="ECO:0000256" key="1">
    <source>
        <dbReference type="ARBA" id="ARBA00004496"/>
    </source>
</evidence>
<protein>
    <recommendedName>
        <fullName evidence="10">Nuclear export mediator factor NEMF</fullName>
    </recommendedName>
</protein>
<dbReference type="EMBL" id="JASFZW010000006">
    <property type="protein sequence ID" value="KAK2077514.1"/>
    <property type="molecule type" value="Genomic_DNA"/>
</dbReference>
<comment type="caution">
    <text evidence="8">The sequence shown here is derived from an EMBL/GenBank/DDBJ whole genome shotgun (WGS) entry which is preliminary data.</text>
</comment>
<dbReference type="InterPro" id="IPR008532">
    <property type="entry name" value="NFACT_RNA-bd"/>
</dbReference>
<name>A0AAD9II28_PROWI</name>
<feature type="compositionally biased region" description="Acidic residues" evidence="5">
    <location>
        <begin position="725"/>
        <end position="735"/>
    </location>
</feature>
<dbReference type="PANTHER" id="PTHR15239">
    <property type="entry name" value="NUCLEAR EXPORT MEDIATOR FACTOR NEMF"/>
    <property type="match status" value="1"/>
</dbReference>
<dbReference type="GO" id="GO:0043023">
    <property type="term" value="F:ribosomal large subunit binding"/>
    <property type="evidence" value="ECO:0007669"/>
    <property type="project" value="TreeGrafter"/>
</dbReference>
<dbReference type="Pfam" id="PF05833">
    <property type="entry name" value="NFACT_N"/>
    <property type="match status" value="1"/>
</dbReference>
<feature type="domain" description="NFACT protein C-terminal" evidence="7">
    <location>
        <begin position="992"/>
        <end position="1082"/>
    </location>
</feature>
<feature type="compositionally biased region" description="Low complexity" evidence="5">
    <location>
        <begin position="939"/>
        <end position="951"/>
    </location>
</feature>
<dbReference type="Gene3D" id="2.30.310.10">
    <property type="entry name" value="ibrinogen binding protein from staphylococcus aureus domain"/>
    <property type="match status" value="1"/>
</dbReference>
<evidence type="ECO:0000313" key="8">
    <source>
        <dbReference type="EMBL" id="KAK2077514.1"/>
    </source>
</evidence>